<evidence type="ECO:0000313" key="1">
    <source>
        <dbReference type="EMBL" id="ABQ61317.1"/>
    </source>
</evidence>
<name>A0A0H3AQU8_BRUO2</name>
<organism evidence="1 2">
    <name type="scientific">Brucella ovis (strain ATCC 25840 / 63/290 / NCTC 10512)</name>
    <dbReference type="NCBI Taxonomy" id="444178"/>
    <lineage>
        <taxon>Bacteria</taxon>
        <taxon>Pseudomonadati</taxon>
        <taxon>Pseudomonadota</taxon>
        <taxon>Alphaproteobacteria</taxon>
        <taxon>Hyphomicrobiales</taxon>
        <taxon>Brucellaceae</taxon>
        <taxon>Brucella/Ochrobactrum group</taxon>
        <taxon>Brucella</taxon>
    </lineage>
</organism>
<dbReference type="Proteomes" id="UP000006383">
    <property type="component" value="Chromosome I"/>
</dbReference>
<proteinExistence type="predicted"/>
<reference evidence="2" key="1">
    <citation type="journal article" date="2009" name="PLoS ONE">
        <title>Genome degradation in Brucella ovis corresponds with narrowing of its host range and tissue tropism.</title>
        <authorList>
            <person name="Tsolis R.M."/>
            <person name="Seshadri R."/>
            <person name="Santos R.L."/>
            <person name="Sangari F.J."/>
            <person name="Lobo J.M."/>
            <person name="de Jong M.F."/>
            <person name="Ren Q."/>
            <person name="Myers G."/>
            <person name="Brinkac L.M."/>
            <person name="Nelson W.C."/>
            <person name="Deboy R.T."/>
            <person name="Angiuoli S."/>
            <person name="Khouri H."/>
            <person name="Dimitrov G."/>
            <person name="Robinson J.R."/>
            <person name="Mulligan S."/>
            <person name="Walker R.L."/>
            <person name="Elzer P.E."/>
            <person name="Hassan K.A."/>
            <person name="Paulsen I.T."/>
        </authorList>
    </citation>
    <scope>NUCLEOTIDE SEQUENCE [LARGE SCALE GENOMIC DNA]</scope>
    <source>
        <strain evidence="2">ATCC 25840 / 63/290 / NCTC 10512</strain>
    </source>
</reference>
<dbReference type="KEGG" id="bov:BOV_1515"/>
<protein>
    <submittedName>
        <fullName evidence="1">Uncharacterized protein</fullName>
    </submittedName>
</protein>
<dbReference type="HOGENOM" id="CLU_3372517_0_0_5"/>
<dbReference type="EMBL" id="CP000708">
    <property type="protein sequence ID" value="ABQ61317.1"/>
    <property type="molecule type" value="Genomic_DNA"/>
</dbReference>
<accession>A0A0H3AQU8</accession>
<sequence>MSHYPAQNRFTLLLEMLYILEKQNFVPCFLRSSI</sequence>
<evidence type="ECO:0000313" key="2">
    <source>
        <dbReference type="Proteomes" id="UP000006383"/>
    </source>
</evidence>
<keyword evidence="2" id="KW-1185">Reference proteome</keyword>
<gene>
    <name evidence="1" type="ordered locus">BOV_1515</name>
</gene>
<dbReference type="AlphaFoldDB" id="A0A0H3AQU8"/>